<dbReference type="AlphaFoldDB" id="A0A1I7TU48"/>
<protein>
    <submittedName>
        <fullName evidence="3">Uncharacterized protein</fullName>
    </submittedName>
</protein>
<evidence type="ECO:0000256" key="1">
    <source>
        <dbReference type="SAM" id="Coils"/>
    </source>
</evidence>
<evidence type="ECO:0000313" key="2">
    <source>
        <dbReference type="Proteomes" id="UP000095282"/>
    </source>
</evidence>
<reference evidence="3" key="1">
    <citation type="submission" date="2016-11" db="UniProtKB">
        <authorList>
            <consortium name="WormBaseParasite"/>
        </authorList>
    </citation>
    <scope>IDENTIFICATION</scope>
</reference>
<name>A0A1I7TU48_9PELO</name>
<feature type="coiled-coil region" evidence="1">
    <location>
        <begin position="35"/>
        <end position="76"/>
    </location>
</feature>
<dbReference type="WBParaSite" id="Csp11.Scaffold629.g11804.t1">
    <property type="protein sequence ID" value="Csp11.Scaffold629.g11804.t1"/>
    <property type="gene ID" value="Csp11.Scaffold629.g11804"/>
</dbReference>
<keyword evidence="2" id="KW-1185">Reference proteome</keyword>
<evidence type="ECO:0000313" key="3">
    <source>
        <dbReference type="WBParaSite" id="Csp11.Scaffold629.g11804.t1"/>
    </source>
</evidence>
<keyword evidence="1" id="KW-0175">Coiled coil</keyword>
<organism evidence="2 3">
    <name type="scientific">Caenorhabditis tropicalis</name>
    <dbReference type="NCBI Taxonomy" id="1561998"/>
    <lineage>
        <taxon>Eukaryota</taxon>
        <taxon>Metazoa</taxon>
        <taxon>Ecdysozoa</taxon>
        <taxon>Nematoda</taxon>
        <taxon>Chromadorea</taxon>
        <taxon>Rhabditida</taxon>
        <taxon>Rhabditina</taxon>
        <taxon>Rhabditomorpha</taxon>
        <taxon>Rhabditoidea</taxon>
        <taxon>Rhabditidae</taxon>
        <taxon>Peloderinae</taxon>
        <taxon>Caenorhabditis</taxon>
    </lineage>
</organism>
<sequence length="182" mass="21285">MRGEGIGERERRIVEEKDSELYELAEINTMNYEKTVTLKEDVKRAEGEMAKMMKEVKKLEDRIEKFKEIIGGLATENTPVETEIEEDLAESYRVIRTEQPAQRTRGFNPLTVFGYQPPSQPLPELPQEHPLSAGNGKLFCYIRSKEREGFYKREGRVYRLHECGFKQRPMNYYAQPTAIFNK</sequence>
<dbReference type="Proteomes" id="UP000095282">
    <property type="component" value="Unplaced"/>
</dbReference>
<accession>A0A1I7TU48</accession>
<proteinExistence type="predicted"/>